<dbReference type="OrthoDB" id="6475849at2759"/>
<gene>
    <name evidence="2" type="ORF">OCBIM_22037502mg</name>
</gene>
<feature type="compositionally biased region" description="Low complexity" evidence="1">
    <location>
        <begin position="41"/>
        <end position="72"/>
    </location>
</feature>
<dbReference type="AlphaFoldDB" id="A0A0L8I2J2"/>
<feature type="compositionally biased region" description="Basic and acidic residues" evidence="1">
    <location>
        <begin position="221"/>
        <end position="235"/>
    </location>
</feature>
<feature type="region of interest" description="Disordered" evidence="1">
    <location>
        <begin position="1"/>
        <end position="127"/>
    </location>
</feature>
<sequence>MADSHPKKIQNISTNPTFPASPSHDTPPHITVSPPPLATPPTKDSLPSSSSSSSSSLKASSTAVTTESSTSAPLATSRQSSSVVSSACTEKLRKSSLQNVSNVKQLPSVSTSLSEASTSIQTRTGTALKPIAKPTSLSLYRPLENGGIGYSLNASKHFKEMDKKAKKVDKEDINLKFKQKTRRWYSADQEPEYVTENETSEQNQCKTESESHKGIFNKSNSLEEGHQKRVLDRRGAFKFNKSKLKGGSLQRCNTQKEKDKIQKSNSTDNNYVGDDDGDVDRNDDKKKFSSGCMPGSGKRKKINRYIGHLGSSNEGSDESEGFESSGRQQKGTLNRLSNSFNLGLLGLGLGATRSSQKDEKKKKFGKKKKEDNESSWYFKKRKPKRSKSEGSNSSDGTDTDESSATASESGFHKRTKGDIDQTLRNTAIRSVTEMISAIQAIELPTVTPFDRREAVHKSESTIKREESWDDAGCSHFEEISSCTRCATHNRCYEKEHNCRNINTSTGPRVPSSSLWLLCDNRKQTDNKESLQYEIQDPADKRTSLKEQWLKENKITSELLLPKTMHLKTPPPLRSTQDVGQFQNIAISQDKFIANPNSSKSSTLSTTQGSSPLYALAYVHENSKSNKQVSGIPLSKALTSTMKEQQSNTKYKYLASSVGSSLNPLNVTSSQSLISTFPNVIMNREKGIVEKENEKLDFHGETLESQKCFQMKHQSEFQNEEPLDKSFENKEKKNEKTEEYSDKQSSKFFQSNSKPSRIPILTQRSSSAEGFYRNKRVDLKKSMSIGAGVSRSGDRYANTFVSQTKTGRERERQAPINSPVYTNATSMSGCKLKSDNACTGTTLTTNTTVVSSLPKNVLPPSENSIKSITSTSSVTTDTTIHIIDNAYTKDRVSSLTDPAVSSTNRSSGASEIINLNSKGSASVINVSASSRSAGTADGKCHYYDGSNTHCQQSVNRTYKLIHRSQSGNDSLCKAALLHASNDSERRSDVSIVDSSTVDLHGAIDVAGSGSYAQAEIVATATKPTRGAERRENK</sequence>
<organism evidence="2">
    <name type="scientific">Octopus bimaculoides</name>
    <name type="common">California two-spotted octopus</name>
    <dbReference type="NCBI Taxonomy" id="37653"/>
    <lineage>
        <taxon>Eukaryota</taxon>
        <taxon>Metazoa</taxon>
        <taxon>Spiralia</taxon>
        <taxon>Lophotrochozoa</taxon>
        <taxon>Mollusca</taxon>
        <taxon>Cephalopoda</taxon>
        <taxon>Coleoidea</taxon>
        <taxon>Octopodiformes</taxon>
        <taxon>Octopoda</taxon>
        <taxon>Incirrata</taxon>
        <taxon>Octopodidae</taxon>
        <taxon>Octopus</taxon>
    </lineage>
</organism>
<feature type="region of interest" description="Disordered" evidence="1">
    <location>
        <begin position="352"/>
        <end position="418"/>
    </location>
</feature>
<feature type="compositionally biased region" description="Basic and acidic residues" evidence="1">
    <location>
        <begin position="721"/>
        <end position="744"/>
    </location>
</feature>
<feature type="compositionally biased region" description="Polar residues" evidence="1">
    <location>
        <begin position="389"/>
        <end position="408"/>
    </location>
</feature>
<name>A0A0L8I2J2_OCTBM</name>
<accession>A0A0L8I2J2</accession>
<feature type="region of interest" description="Disordered" evidence="1">
    <location>
        <begin position="712"/>
        <end position="761"/>
    </location>
</feature>
<dbReference type="EMBL" id="KQ416698">
    <property type="protein sequence ID" value="KOF95678.1"/>
    <property type="molecule type" value="Genomic_DNA"/>
</dbReference>
<feature type="compositionally biased region" description="Polar residues" evidence="1">
    <location>
        <begin position="95"/>
        <end position="107"/>
    </location>
</feature>
<feature type="compositionally biased region" description="Low complexity" evidence="1">
    <location>
        <begin position="108"/>
        <end position="119"/>
    </location>
</feature>
<proteinExistence type="predicted"/>
<feature type="compositionally biased region" description="Acidic residues" evidence="1">
    <location>
        <begin position="189"/>
        <end position="199"/>
    </location>
</feature>
<evidence type="ECO:0000313" key="2">
    <source>
        <dbReference type="EMBL" id="KOF95678.1"/>
    </source>
</evidence>
<feature type="compositionally biased region" description="Low complexity" evidence="1">
    <location>
        <begin position="745"/>
        <end position="755"/>
    </location>
</feature>
<evidence type="ECO:0000256" key="1">
    <source>
        <dbReference type="SAM" id="MobiDB-lite"/>
    </source>
</evidence>
<feature type="compositionally biased region" description="Polar residues" evidence="1">
    <location>
        <begin position="10"/>
        <end position="24"/>
    </location>
</feature>
<feature type="non-terminal residue" evidence="2">
    <location>
        <position position="1032"/>
    </location>
</feature>
<reference evidence="2" key="1">
    <citation type="submission" date="2015-07" db="EMBL/GenBank/DDBJ databases">
        <title>MeaNS - Measles Nucleotide Surveillance Program.</title>
        <authorList>
            <person name="Tran T."/>
            <person name="Druce J."/>
        </authorList>
    </citation>
    <scope>NUCLEOTIDE SEQUENCE</scope>
    <source>
        <strain evidence="2">UCB-OBI-ISO-001</strain>
        <tissue evidence="2">Gonad</tissue>
    </source>
</reference>
<feature type="region of interest" description="Disordered" evidence="1">
    <location>
        <begin position="186"/>
        <end position="334"/>
    </location>
</feature>
<protein>
    <submittedName>
        <fullName evidence="2">Uncharacterized protein</fullName>
    </submittedName>
</protein>